<keyword evidence="1" id="KW-0378">Hydrolase</keyword>
<dbReference type="RefSeq" id="WP_266106658.1">
    <property type="nucleotide sequence ID" value="NZ_JANIDW010000002.1"/>
</dbReference>
<keyword evidence="5" id="KW-1185">Reference proteome</keyword>
<dbReference type="InterPro" id="IPR019307">
    <property type="entry name" value="RNA-bd_AU-1/RNase_E/G"/>
</dbReference>
<evidence type="ECO:0000259" key="3">
    <source>
        <dbReference type="Pfam" id="PF10150"/>
    </source>
</evidence>
<evidence type="ECO:0000256" key="1">
    <source>
        <dbReference type="ARBA" id="ARBA00022801"/>
    </source>
</evidence>
<protein>
    <submittedName>
        <fullName evidence="4">Ribonuclease E/G</fullName>
    </submittedName>
</protein>
<evidence type="ECO:0000313" key="5">
    <source>
        <dbReference type="Proteomes" id="UP001165648"/>
    </source>
</evidence>
<sequence>MASPSLRGKNGWINPVMELRLTSSPGEIRIALLKDDILQDAALWRPGAPDGWGDVHIVRITAHAPALDGAFVELAGEAGAATTQTGFIKGRKLPPEGSLLCGQITRAAQNGKGLRLKVAPLPTGMTPGHTPRLLKHGPTPLEDILQHTPADCPILVDNAALAARLPAALRPRLERVSRCFDDVLEADWAALYAPTALLGPLIAHITPAAALTAIDLDAQQQPDFAANLTCFPALLREIKLRNLSGPILIDPAGVRSAKRPALVPFLRKAATQEHDPLFPRITGITPSGLLEITRPRRRAPLHELHHSPHGQGLAILQRILTEGLKGEQLFAPPAIIHALEADPIALDDLFHATGQRLTLHSRPLSPSSCWSLS</sequence>
<proteinExistence type="predicted"/>
<evidence type="ECO:0000256" key="2">
    <source>
        <dbReference type="ARBA" id="ARBA00022884"/>
    </source>
</evidence>
<organism evidence="4 5">
    <name type="scientific">Bombella saccharophila</name>
    <dbReference type="NCBI Taxonomy" id="2967338"/>
    <lineage>
        <taxon>Bacteria</taxon>
        <taxon>Pseudomonadati</taxon>
        <taxon>Pseudomonadota</taxon>
        <taxon>Alphaproteobacteria</taxon>
        <taxon>Acetobacterales</taxon>
        <taxon>Acetobacteraceae</taxon>
        <taxon>Bombella</taxon>
    </lineage>
</organism>
<keyword evidence="2" id="KW-0694">RNA-binding</keyword>
<feature type="domain" description="RNA-binding protein AU-1/Ribonuclease E/G" evidence="3">
    <location>
        <begin position="205"/>
        <end position="296"/>
    </location>
</feature>
<name>A0ABT3W839_9PROT</name>
<comment type="caution">
    <text evidence="4">The sequence shown here is derived from an EMBL/GenBank/DDBJ whole genome shotgun (WGS) entry which is preliminary data.</text>
</comment>
<dbReference type="EMBL" id="JANIDW010000002">
    <property type="protein sequence ID" value="MCX5614554.1"/>
    <property type="molecule type" value="Genomic_DNA"/>
</dbReference>
<dbReference type="Proteomes" id="UP001165648">
    <property type="component" value="Unassembled WGS sequence"/>
</dbReference>
<reference evidence="4 5" key="1">
    <citation type="submission" date="2022-07" db="EMBL/GenBank/DDBJ databases">
        <title>Bombella genomes.</title>
        <authorList>
            <person name="Harer L."/>
            <person name="Styblova S."/>
            <person name="Ehrmann M."/>
        </authorList>
    </citation>
    <scope>NUCLEOTIDE SEQUENCE [LARGE SCALE GENOMIC DNA]</scope>
    <source>
        <strain evidence="4 5">TMW 2.2558</strain>
    </source>
</reference>
<gene>
    <name evidence="4" type="ORF">NQF64_04770</name>
</gene>
<evidence type="ECO:0000313" key="4">
    <source>
        <dbReference type="EMBL" id="MCX5614554.1"/>
    </source>
</evidence>
<dbReference type="Pfam" id="PF10150">
    <property type="entry name" value="RNase_E_G"/>
    <property type="match status" value="1"/>
</dbReference>
<accession>A0ABT3W839</accession>